<feature type="compositionally biased region" description="Polar residues" evidence="1">
    <location>
        <begin position="72"/>
        <end position="90"/>
    </location>
</feature>
<name>A0ABD5DTM7_ACIBA</name>
<feature type="region of interest" description="Disordered" evidence="1">
    <location>
        <begin position="66"/>
        <end position="118"/>
    </location>
</feature>
<sequence>LKAIPDSLLSEDQQLVKGLFLHVSNTNSDVESVGEFRLRSRGPIVSTTGSGNDEFEASEAIRNDGEIGVLRDSNSGLSKSDDASLSSVRNPRNESSDGNSRANTNRINSSGGGELSGK</sequence>
<proteinExistence type="predicted"/>
<feature type="non-terminal residue" evidence="2">
    <location>
        <position position="1"/>
    </location>
</feature>
<reference evidence="2" key="1">
    <citation type="submission" date="2019-07" db="EMBL/GenBank/DDBJ databases">
        <title>Biological characteristics of mucoid Acinetobacter baumannii from a general hospital in China.</title>
        <authorList>
            <person name="Hua X."/>
            <person name="Yu Y."/>
        </authorList>
    </citation>
    <scope>NUCLEOTIDE SEQUENCE</scope>
    <source>
        <strain evidence="2">N8</strain>
    </source>
</reference>
<accession>A0ABD5DTM7</accession>
<feature type="non-terminal residue" evidence="2">
    <location>
        <position position="118"/>
    </location>
</feature>
<organism evidence="2">
    <name type="scientific">Acinetobacter baumannii</name>
    <dbReference type="NCBI Taxonomy" id="470"/>
    <lineage>
        <taxon>Bacteria</taxon>
        <taxon>Pseudomonadati</taxon>
        <taxon>Pseudomonadota</taxon>
        <taxon>Gammaproteobacteria</taxon>
        <taxon>Moraxellales</taxon>
        <taxon>Moraxellaceae</taxon>
        <taxon>Acinetobacter</taxon>
        <taxon>Acinetobacter calcoaceticus/baumannii complex</taxon>
    </lineage>
</organism>
<comment type="caution">
    <text evidence="2">The sequence shown here is derived from an EMBL/GenBank/DDBJ whole genome shotgun (WGS) entry which is preliminary data.</text>
</comment>
<dbReference type="AlphaFoldDB" id="A0ABD5DTM7"/>
<protein>
    <submittedName>
        <fullName evidence="2">Uncharacterized protein</fullName>
    </submittedName>
</protein>
<gene>
    <name evidence="2" type="ORF">FPK63_20950</name>
</gene>
<evidence type="ECO:0000256" key="1">
    <source>
        <dbReference type="SAM" id="MobiDB-lite"/>
    </source>
</evidence>
<feature type="compositionally biased region" description="Polar residues" evidence="1">
    <location>
        <begin position="96"/>
        <end position="109"/>
    </location>
</feature>
<dbReference type="EMBL" id="VMAF01000415">
    <property type="protein sequence ID" value="MDR8433508.1"/>
    <property type="molecule type" value="Genomic_DNA"/>
</dbReference>
<evidence type="ECO:0000313" key="2">
    <source>
        <dbReference type="EMBL" id="MDR8433508.1"/>
    </source>
</evidence>